<accession>A0A834Y3G0</accession>
<feature type="chain" id="PRO_5032816241" evidence="3">
    <location>
        <begin position="20"/>
        <end position="381"/>
    </location>
</feature>
<organism evidence="4 5">
    <name type="scientific">Tetracentron sinense</name>
    <name type="common">Spur-leaf</name>
    <dbReference type="NCBI Taxonomy" id="13715"/>
    <lineage>
        <taxon>Eukaryota</taxon>
        <taxon>Viridiplantae</taxon>
        <taxon>Streptophyta</taxon>
        <taxon>Embryophyta</taxon>
        <taxon>Tracheophyta</taxon>
        <taxon>Spermatophyta</taxon>
        <taxon>Magnoliopsida</taxon>
        <taxon>Trochodendrales</taxon>
        <taxon>Trochodendraceae</taxon>
        <taxon>Tetracentron</taxon>
    </lineage>
</organism>
<dbReference type="Gene3D" id="3.40.50.1110">
    <property type="entry name" value="SGNH hydrolase"/>
    <property type="match status" value="1"/>
</dbReference>
<keyword evidence="5" id="KW-1185">Reference proteome</keyword>
<sequence length="381" mass="41879">MANSVILLFLVTSFLGSETSRIKAEGAFSCDPIPPPAVFVFGDSLSDTGNYMEAFPFYADDEDSPYGSIFFHAPSGRFSDGRLIIDFMASKWGFPFVEPYFNNIVPNYKHGIDFAVAGATAGNIAGPVPFFLSLQTYHFGRFKRRVYASLNSEHKSDCLVSHLPTIEAFKDGIYMIFIGINDIAVSLFGDNSTTPSDVKEKTVPSVVSAISKAVQDLYKEGAKNFMVFNILAIGCTPSGLVRGSQGPFNSTDSLGCLQEYNDVVDFANLELEKSLCNIAKQFKDVSIVVVDLYKFMLDAVANPTSNGFKESEKFKACCGYGGGPYNYSPLVFCGQNPAAKACSNPREYMSWDGIHLTDSFSQQFVEEMMEGMHYLKPVSEF</sequence>
<dbReference type="EMBL" id="JABCRI010001443">
    <property type="protein sequence ID" value="KAF8364574.1"/>
    <property type="molecule type" value="Genomic_DNA"/>
</dbReference>
<name>A0A834Y3G0_TETSI</name>
<dbReference type="InterPro" id="IPR001087">
    <property type="entry name" value="GDSL"/>
</dbReference>
<dbReference type="GO" id="GO:0006629">
    <property type="term" value="P:lipid metabolic process"/>
    <property type="evidence" value="ECO:0007669"/>
    <property type="project" value="InterPro"/>
</dbReference>
<dbReference type="Proteomes" id="UP000655225">
    <property type="component" value="Unassembled WGS sequence"/>
</dbReference>
<feature type="signal peptide" evidence="3">
    <location>
        <begin position="1"/>
        <end position="19"/>
    </location>
</feature>
<dbReference type="InterPro" id="IPR008265">
    <property type="entry name" value="Lipase_GDSL_AS"/>
</dbReference>
<dbReference type="GO" id="GO:0016298">
    <property type="term" value="F:lipase activity"/>
    <property type="evidence" value="ECO:0007669"/>
    <property type="project" value="InterPro"/>
</dbReference>
<evidence type="ECO:0000256" key="3">
    <source>
        <dbReference type="SAM" id="SignalP"/>
    </source>
</evidence>
<evidence type="ECO:0000256" key="2">
    <source>
        <dbReference type="ARBA" id="ARBA00023180"/>
    </source>
</evidence>
<comment type="similarity">
    <text evidence="1">Belongs to the 'GDSL' lipolytic enzyme family.</text>
</comment>
<dbReference type="AlphaFoldDB" id="A0A834Y3G0"/>
<evidence type="ECO:0000313" key="4">
    <source>
        <dbReference type="EMBL" id="KAF8364574.1"/>
    </source>
</evidence>
<reference evidence="4 5" key="1">
    <citation type="submission" date="2020-04" db="EMBL/GenBank/DDBJ databases">
        <title>Plant Genome Project.</title>
        <authorList>
            <person name="Zhang R.-G."/>
        </authorList>
    </citation>
    <scope>NUCLEOTIDE SEQUENCE [LARGE SCALE GENOMIC DNA]</scope>
    <source>
        <strain evidence="4">YNK0</strain>
        <tissue evidence="4">Leaf</tissue>
    </source>
</reference>
<dbReference type="PANTHER" id="PTHR22835:SF659">
    <property type="entry name" value="GDSL LIPASE_ACYLHYDROLASE, PUTATIVE (AFU_ORTHOLOGUE AFUA_2G00510)-RELATED"/>
    <property type="match status" value="1"/>
</dbReference>
<protein>
    <submittedName>
        <fullName evidence="4">Uncharacterized protein</fullName>
    </submittedName>
</protein>
<keyword evidence="3" id="KW-0732">Signal</keyword>
<dbReference type="PROSITE" id="PS01098">
    <property type="entry name" value="LIPASE_GDSL_SER"/>
    <property type="match status" value="1"/>
</dbReference>
<dbReference type="SUPFAM" id="SSF52266">
    <property type="entry name" value="SGNH hydrolase"/>
    <property type="match status" value="1"/>
</dbReference>
<evidence type="ECO:0000256" key="1">
    <source>
        <dbReference type="ARBA" id="ARBA00008668"/>
    </source>
</evidence>
<dbReference type="Pfam" id="PF00657">
    <property type="entry name" value="Lipase_GDSL"/>
    <property type="match status" value="1"/>
</dbReference>
<comment type="caution">
    <text evidence="4">The sequence shown here is derived from an EMBL/GenBank/DDBJ whole genome shotgun (WGS) entry which is preliminary data.</text>
</comment>
<gene>
    <name evidence="4" type="ORF">HHK36_033454</name>
</gene>
<dbReference type="PANTHER" id="PTHR22835">
    <property type="entry name" value="ZINC FINGER FYVE DOMAIN CONTAINING PROTEIN"/>
    <property type="match status" value="1"/>
</dbReference>
<evidence type="ECO:0000313" key="5">
    <source>
        <dbReference type="Proteomes" id="UP000655225"/>
    </source>
</evidence>
<keyword evidence="2" id="KW-0325">Glycoprotein</keyword>
<proteinExistence type="inferred from homology"/>
<dbReference type="InterPro" id="IPR036514">
    <property type="entry name" value="SGNH_hydro_sf"/>
</dbReference>
<dbReference type="OrthoDB" id="1600564at2759"/>
<dbReference type="OMA" id="ELYMEDE"/>